<accession>A0AA37M608</accession>
<organism evidence="2 3">
    <name type="scientific">Methylobacterium frigidaeris</name>
    <dbReference type="NCBI Taxonomy" id="2038277"/>
    <lineage>
        <taxon>Bacteria</taxon>
        <taxon>Pseudomonadati</taxon>
        <taxon>Pseudomonadota</taxon>
        <taxon>Alphaproteobacteria</taxon>
        <taxon>Hyphomicrobiales</taxon>
        <taxon>Methylobacteriaceae</taxon>
        <taxon>Methylobacterium</taxon>
    </lineage>
</organism>
<reference evidence="2" key="1">
    <citation type="journal article" date="2016" name="Front. Microbiol.">
        <title>Genome Sequence of the Piezophilic, Mesophilic Sulfate-Reducing Bacterium Desulfovibrio indicus J2T.</title>
        <authorList>
            <person name="Cao J."/>
            <person name="Maignien L."/>
            <person name="Shao Z."/>
            <person name="Alain K."/>
            <person name="Jebbar M."/>
        </authorList>
    </citation>
    <scope>NUCLEOTIDE SEQUENCE</scope>
    <source>
        <strain evidence="2">JCM 32048</strain>
    </source>
</reference>
<dbReference type="EMBL" id="BPQJ01000021">
    <property type="protein sequence ID" value="GJD64000.1"/>
    <property type="molecule type" value="Genomic_DNA"/>
</dbReference>
<comment type="caution">
    <text evidence="2">The sequence shown here is derived from an EMBL/GenBank/DDBJ whole genome shotgun (WGS) entry which is preliminary data.</text>
</comment>
<name>A0AA37M608_9HYPH</name>
<gene>
    <name evidence="2" type="ORF">MPEAHAMD_4174</name>
</gene>
<feature type="region of interest" description="Disordered" evidence="1">
    <location>
        <begin position="1"/>
        <end position="67"/>
    </location>
</feature>
<dbReference type="AlphaFoldDB" id="A0AA37M608"/>
<feature type="compositionally biased region" description="Basic residues" evidence="1">
    <location>
        <begin position="17"/>
        <end position="34"/>
    </location>
</feature>
<feature type="compositionally biased region" description="Basic residues" evidence="1">
    <location>
        <begin position="159"/>
        <end position="169"/>
    </location>
</feature>
<evidence type="ECO:0000313" key="2">
    <source>
        <dbReference type="EMBL" id="GJD64000.1"/>
    </source>
</evidence>
<protein>
    <submittedName>
        <fullName evidence="2">Uncharacterized protein</fullName>
    </submittedName>
</protein>
<keyword evidence="3" id="KW-1185">Reference proteome</keyword>
<evidence type="ECO:0000256" key="1">
    <source>
        <dbReference type="SAM" id="MobiDB-lite"/>
    </source>
</evidence>
<reference evidence="2" key="2">
    <citation type="submission" date="2021-08" db="EMBL/GenBank/DDBJ databases">
        <authorList>
            <person name="Tani A."/>
            <person name="Ola A."/>
            <person name="Ogura Y."/>
            <person name="Katsura K."/>
            <person name="Hayashi T."/>
        </authorList>
    </citation>
    <scope>NUCLEOTIDE SEQUENCE</scope>
    <source>
        <strain evidence="2">JCM 32048</strain>
    </source>
</reference>
<dbReference type="Proteomes" id="UP001055286">
    <property type="component" value="Unassembled WGS sequence"/>
</dbReference>
<sequence>MGRPPLPPRGWHEHPPRHSQLSRRAFRRTTRGLPRRPGATGRSQRPLPRVRAGEPVRPSPLSPPSCRPAAVGLTDGATRPGAAVLGRATVRKYASAETVPARLPHGAGPSLLDPHVAYLAGRIDEGCENAMALWREILEQGYPGTSRQVHRFVAERRTRPVRSGRKPRCAKASASEPPGSEAPLPPARQLAWLLVQPSSVLDEADAAVVSRVEQDGTARAVMGLACRFTALVRPIAEVFAGGAGG</sequence>
<evidence type="ECO:0000313" key="3">
    <source>
        <dbReference type="Proteomes" id="UP001055286"/>
    </source>
</evidence>
<feature type="region of interest" description="Disordered" evidence="1">
    <location>
        <begin position="157"/>
        <end position="183"/>
    </location>
</feature>
<proteinExistence type="predicted"/>
<feature type="compositionally biased region" description="Pro residues" evidence="1">
    <location>
        <begin position="57"/>
        <end position="66"/>
    </location>
</feature>